<evidence type="ECO:0000313" key="3">
    <source>
        <dbReference type="Proteomes" id="UP001210231"/>
    </source>
</evidence>
<feature type="signal peptide" evidence="1">
    <location>
        <begin position="1"/>
        <end position="18"/>
    </location>
</feature>
<sequence>MKIKQSVLAISMCVTMFACDTVQKIASVLTPSNVEMALGIKQALEQGLNKSFDDFKNPQSNALLAFTFPGEAQKVVNTLNNLGLGSLVNTVTSKANNAIASAVTSAKPIFINSLKKMSFNDAAKILLSGNQTAATDYFKNSTKSDLMVAFRPIADSTIKAQGIDKEWGKIANAINNFPLAGMKVENTLTDFIAARAVDGMYNIVANEEKKIRTDINARSTDVMKRVFAYADEQKAKTGTN</sequence>
<accession>A0ABT4UPP5</accession>
<dbReference type="InterPro" id="IPR025245">
    <property type="entry name" value="DUF4197"/>
</dbReference>
<name>A0ABT4UPP5_9BACT</name>
<evidence type="ECO:0000313" key="2">
    <source>
        <dbReference type="EMBL" id="MDA3616818.1"/>
    </source>
</evidence>
<keyword evidence="3" id="KW-1185">Reference proteome</keyword>
<dbReference type="PROSITE" id="PS51257">
    <property type="entry name" value="PROKAR_LIPOPROTEIN"/>
    <property type="match status" value="1"/>
</dbReference>
<dbReference type="Pfam" id="PF13852">
    <property type="entry name" value="DUF4197"/>
    <property type="match status" value="1"/>
</dbReference>
<reference evidence="2 3" key="1">
    <citation type="submission" date="2022-12" db="EMBL/GenBank/DDBJ databases">
        <title>Chitinophagaceae gen. sp. nov., a new member of the family Chitinophagaceae, isolated from soil in a chemical factory.</title>
        <authorList>
            <person name="Ke Z."/>
        </authorList>
    </citation>
    <scope>NUCLEOTIDE SEQUENCE [LARGE SCALE GENOMIC DNA]</scope>
    <source>
        <strain evidence="2 3">LY-5</strain>
    </source>
</reference>
<comment type="caution">
    <text evidence="2">The sequence shown here is derived from an EMBL/GenBank/DDBJ whole genome shotgun (WGS) entry which is preliminary data.</text>
</comment>
<dbReference type="RefSeq" id="WP_407033148.1">
    <property type="nucleotide sequence ID" value="NZ_JAQGEF010000048.1"/>
</dbReference>
<dbReference type="Proteomes" id="UP001210231">
    <property type="component" value="Unassembled WGS sequence"/>
</dbReference>
<proteinExistence type="predicted"/>
<gene>
    <name evidence="2" type="ORF">O3P16_18580</name>
</gene>
<evidence type="ECO:0000256" key="1">
    <source>
        <dbReference type="SAM" id="SignalP"/>
    </source>
</evidence>
<dbReference type="EMBL" id="JAQGEF010000048">
    <property type="protein sequence ID" value="MDA3616818.1"/>
    <property type="molecule type" value="Genomic_DNA"/>
</dbReference>
<keyword evidence="1" id="KW-0732">Signal</keyword>
<protein>
    <submittedName>
        <fullName evidence="2">DUF4197 domain-containing protein</fullName>
    </submittedName>
</protein>
<organism evidence="2 3">
    <name type="scientific">Polluticaenibacter yanchengensis</name>
    <dbReference type="NCBI Taxonomy" id="3014562"/>
    <lineage>
        <taxon>Bacteria</taxon>
        <taxon>Pseudomonadati</taxon>
        <taxon>Bacteroidota</taxon>
        <taxon>Chitinophagia</taxon>
        <taxon>Chitinophagales</taxon>
        <taxon>Chitinophagaceae</taxon>
        <taxon>Polluticaenibacter</taxon>
    </lineage>
</organism>
<feature type="chain" id="PRO_5046862155" evidence="1">
    <location>
        <begin position="19"/>
        <end position="240"/>
    </location>
</feature>